<evidence type="ECO:0000313" key="2">
    <source>
        <dbReference type="EMBL" id="KAG5830437.1"/>
    </source>
</evidence>
<dbReference type="Proteomes" id="UP001044222">
    <property type="component" value="Chromosome 19"/>
</dbReference>
<feature type="region of interest" description="Disordered" evidence="1">
    <location>
        <begin position="1"/>
        <end position="24"/>
    </location>
</feature>
<gene>
    <name evidence="2" type="ORF">ANANG_G00310610</name>
</gene>
<name>A0A9D3LIE4_ANGAN</name>
<protein>
    <submittedName>
        <fullName evidence="2">Uncharacterized protein</fullName>
    </submittedName>
</protein>
<keyword evidence="3" id="KW-1185">Reference proteome</keyword>
<reference evidence="2" key="1">
    <citation type="submission" date="2021-01" db="EMBL/GenBank/DDBJ databases">
        <title>A chromosome-scale assembly of European eel, Anguilla anguilla.</title>
        <authorList>
            <person name="Henkel C."/>
            <person name="Jong-Raadsen S.A."/>
            <person name="Dufour S."/>
            <person name="Weltzien F.-A."/>
            <person name="Palstra A.P."/>
            <person name="Pelster B."/>
            <person name="Spaink H.P."/>
            <person name="Van Den Thillart G.E."/>
            <person name="Jansen H."/>
            <person name="Zahm M."/>
            <person name="Klopp C."/>
            <person name="Cedric C."/>
            <person name="Louis A."/>
            <person name="Berthelot C."/>
            <person name="Parey E."/>
            <person name="Roest Crollius H."/>
            <person name="Montfort J."/>
            <person name="Robinson-Rechavi M."/>
            <person name="Bucao C."/>
            <person name="Bouchez O."/>
            <person name="Gislard M."/>
            <person name="Lluch J."/>
            <person name="Milhes M."/>
            <person name="Lampietro C."/>
            <person name="Lopez Roques C."/>
            <person name="Donnadieu C."/>
            <person name="Braasch I."/>
            <person name="Desvignes T."/>
            <person name="Postlethwait J."/>
            <person name="Bobe J."/>
            <person name="Guiguen Y."/>
            <person name="Dirks R."/>
        </authorList>
    </citation>
    <scope>NUCLEOTIDE SEQUENCE</scope>
    <source>
        <strain evidence="2">Tag_6206</strain>
        <tissue evidence="2">Liver</tissue>
    </source>
</reference>
<evidence type="ECO:0000256" key="1">
    <source>
        <dbReference type="SAM" id="MobiDB-lite"/>
    </source>
</evidence>
<accession>A0A9D3LIE4</accession>
<proteinExistence type="predicted"/>
<sequence length="102" mass="11775">MAVTQLSRMQAAGKQHRRRRTCECSPQLQRFRRREIKKVSPQKWKRANRRNRAQTFNLSIQTPCQCHHTTIILVVSLVPAVHRSLSAEAGSPQMEALLKSRS</sequence>
<comment type="caution">
    <text evidence="2">The sequence shown here is derived from an EMBL/GenBank/DDBJ whole genome shotgun (WGS) entry which is preliminary data.</text>
</comment>
<dbReference type="EMBL" id="JAFIRN010000019">
    <property type="protein sequence ID" value="KAG5830437.1"/>
    <property type="molecule type" value="Genomic_DNA"/>
</dbReference>
<organism evidence="2 3">
    <name type="scientific">Anguilla anguilla</name>
    <name type="common">European freshwater eel</name>
    <name type="synonym">Muraena anguilla</name>
    <dbReference type="NCBI Taxonomy" id="7936"/>
    <lineage>
        <taxon>Eukaryota</taxon>
        <taxon>Metazoa</taxon>
        <taxon>Chordata</taxon>
        <taxon>Craniata</taxon>
        <taxon>Vertebrata</taxon>
        <taxon>Euteleostomi</taxon>
        <taxon>Actinopterygii</taxon>
        <taxon>Neopterygii</taxon>
        <taxon>Teleostei</taxon>
        <taxon>Anguilliformes</taxon>
        <taxon>Anguillidae</taxon>
        <taxon>Anguilla</taxon>
    </lineage>
</organism>
<evidence type="ECO:0000313" key="3">
    <source>
        <dbReference type="Proteomes" id="UP001044222"/>
    </source>
</evidence>
<dbReference type="AlphaFoldDB" id="A0A9D3LIE4"/>